<evidence type="ECO:0000313" key="6">
    <source>
        <dbReference type="Proteomes" id="UP000427716"/>
    </source>
</evidence>
<dbReference type="Gene3D" id="1.20.120.1490">
    <property type="match status" value="1"/>
</dbReference>
<keyword evidence="6" id="KW-1185">Reference proteome</keyword>
<protein>
    <recommendedName>
        <fullName evidence="2">Signaling pathway modulator ZraP</fullName>
    </recommendedName>
    <alternativeName>
        <fullName evidence="3">Zinc resistance-associated protein</fullName>
    </alternativeName>
</protein>
<evidence type="ECO:0000256" key="4">
    <source>
        <dbReference type="SAM" id="Coils"/>
    </source>
</evidence>
<dbReference type="Proteomes" id="UP000427716">
    <property type="component" value="Chromosome"/>
</dbReference>
<evidence type="ECO:0000313" key="5">
    <source>
        <dbReference type="EMBL" id="QGT77719.1"/>
    </source>
</evidence>
<comment type="similarity">
    <text evidence="1">Belongs to the ZraP family.</text>
</comment>
<sequence length="337" mass="36149">MPVVLLMAVRGGSACLPMRCKYFSALACHPPDRRITFLSAGFSVIGLTGGLHFCQMAWGEWEASGRASKVRMCGIDHVELWRQQSLWSAASFRRSETAFNPEGGRSVMRKVRLVRELSACALAVVVAGAAPAALSDEHMPRQGMYGSGMMGGSGPYGPGFGSGYGPGMMGPGGGYGPGMMGPGYRGGCQPGMMGPGYGGGYGPGMMGRGSSYGPGMMMRGYGPGMMGPGQGGGYGPGMMGPGYGGGYVPEWGAGGQRLTDQQRDRLRDVQEEQHDKQVELMQKMQERQRELYRLQLTDEPDYEAIKKKSREIGNLQQKMAEERIEAHKRMEKALGAD</sequence>
<evidence type="ECO:0000256" key="3">
    <source>
        <dbReference type="ARBA" id="ARBA00045001"/>
    </source>
</evidence>
<dbReference type="Pfam" id="PF13801">
    <property type="entry name" value="Metal_resist"/>
    <property type="match status" value="1"/>
</dbReference>
<accession>A0A6I6CUK9</accession>
<dbReference type="EMBL" id="CP046415">
    <property type="protein sequence ID" value="QGT77719.1"/>
    <property type="molecule type" value="Genomic_DNA"/>
</dbReference>
<feature type="coiled-coil region" evidence="4">
    <location>
        <begin position="267"/>
        <end position="325"/>
    </location>
</feature>
<dbReference type="AlphaFoldDB" id="A0A6I6CUK9"/>
<evidence type="ECO:0000256" key="2">
    <source>
        <dbReference type="ARBA" id="ARBA00044983"/>
    </source>
</evidence>
<gene>
    <name evidence="5" type="ORF">GM160_01775</name>
</gene>
<keyword evidence="4" id="KW-0175">Coiled coil</keyword>
<evidence type="ECO:0000256" key="1">
    <source>
        <dbReference type="ARBA" id="ARBA00044945"/>
    </source>
</evidence>
<dbReference type="InterPro" id="IPR025961">
    <property type="entry name" value="Metal_resist"/>
</dbReference>
<proteinExistence type="inferred from homology"/>
<organism evidence="5 6">
    <name type="scientific">Guyparkeria halophila</name>
    <dbReference type="NCBI Taxonomy" id="47960"/>
    <lineage>
        <taxon>Bacteria</taxon>
        <taxon>Pseudomonadati</taxon>
        <taxon>Pseudomonadota</taxon>
        <taxon>Gammaproteobacteria</taxon>
        <taxon>Chromatiales</taxon>
        <taxon>Thioalkalibacteraceae</taxon>
        <taxon>Guyparkeria</taxon>
    </lineage>
</organism>
<dbReference type="KEGG" id="ghl:GM160_01775"/>
<name>A0A6I6CUK9_9GAMM</name>
<reference evidence="5 6" key="1">
    <citation type="submission" date="2019-11" db="EMBL/GenBank/DDBJ databases">
        <authorList>
            <person name="Zhang J."/>
            <person name="Sun C."/>
        </authorList>
    </citation>
    <scope>NUCLEOTIDE SEQUENCE [LARGE SCALE GENOMIC DNA]</scope>
    <source>
        <strain evidence="6">sp2</strain>
    </source>
</reference>